<feature type="region of interest" description="Disordered" evidence="1">
    <location>
        <begin position="48"/>
        <end position="71"/>
    </location>
</feature>
<dbReference type="AlphaFoldDB" id="A0AAC8YSR1"/>
<dbReference type="KEGG" id="aak:AA2016_4898"/>
<reference evidence="3 5" key="2">
    <citation type="submission" date="2020-08" db="EMBL/GenBank/DDBJ databases">
        <title>Genomic Encyclopedia of Type Strains, Phase IV (KMG-IV): sequencing the most valuable type-strain genomes for metagenomic binning, comparative biology and taxonomic classification.</title>
        <authorList>
            <person name="Goeker M."/>
        </authorList>
    </citation>
    <scope>NUCLEOTIDE SEQUENCE [LARGE SCALE GENOMIC DNA]</scope>
    <source>
        <strain evidence="3 5">DSM 10368</strain>
    </source>
</reference>
<sequence>MASGAKFHGQISTAALRPTPLWPAGRSMLEKPSSWLFVRCADRISPPTHTRREISRSAGGAHPAAATVVIA</sequence>
<protein>
    <submittedName>
        <fullName evidence="2">Uncharacterized protein</fullName>
    </submittedName>
</protein>
<gene>
    <name evidence="2" type="ORF">AA2016_4898</name>
    <name evidence="3" type="ORF">FHS67_003698</name>
</gene>
<dbReference type="Proteomes" id="UP000075755">
    <property type="component" value="Chromosome"/>
</dbReference>
<dbReference type="EMBL" id="CP015005">
    <property type="protein sequence ID" value="AMS43807.1"/>
    <property type="molecule type" value="Genomic_DNA"/>
</dbReference>
<reference evidence="2 4" key="1">
    <citation type="submission" date="2016-03" db="EMBL/GenBank/DDBJ databases">
        <title>Complete genome of Aminobacter aminovorans KCTC 2477.</title>
        <authorList>
            <person name="Kim K.M."/>
        </authorList>
    </citation>
    <scope>NUCLEOTIDE SEQUENCE [LARGE SCALE GENOMIC DNA]</scope>
    <source>
        <strain evidence="2 4">KCTC 2477</strain>
    </source>
</reference>
<accession>A0AAC8YSR1</accession>
<evidence type="ECO:0000313" key="5">
    <source>
        <dbReference type="Proteomes" id="UP000577697"/>
    </source>
</evidence>
<evidence type="ECO:0000256" key="1">
    <source>
        <dbReference type="SAM" id="MobiDB-lite"/>
    </source>
</evidence>
<organism evidence="2 4">
    <name type="scientific">Aminobacter aminovorans</name>
    <name type="common">Chelatobacter heintzii</name>
    <dbReference type="NCBI Taxonomy" id="83263"/>
    <lineage>
        <taxon>Bacteria</taxon>
        <taxon>Pseudomonadati</taxon>
        <taxon>Pseudomonadota</taxon>
        <taxon>Alphaproteobacteria</taxon>
        <taxon>Hyphomicrobiales</taxon>
        <taxon>Phyllobacteriaceae</taxon>
        <taxon>Aminobacter</taxon>
    </lineage>
</organism>
<dbReference type="EMBL" id="JACICB010000013">
    <property type="protein sequence ID" value="MBB3707367.1"/>
    <property type="molecule type" value="Genomic_DNA"/>
</dbReference>
<keyword evidence="5" id="KW-1185">Reference proteome</keyword>
<evidence type="ECO:0000313" key="3">
    <source>
        <dbReference type="EMBL" id="MBB3707367.1"/>
    </source>
</evidence>
<proteinExistence type="predicted"/>
<evidence type="ECO:0000313" key="2">
    <source>
        <dbReference type="EMBL" id="AMS43807.1"/>
    </source>
</evidence>
<name>A0AAC8YSR1_AMIAI</name>
<evidence type="ECO:0000313" key="4">
    <source>
        <dbReference type="Proteomes" id="UP000075755"/>
    </source>
</evidence>
<dbReference type="Proteomes" id="UP000577697">
    <property type="component" value="Unassembled WGS sequence"/>
</dbReference>